<dbReference type="InterPro" id="IPR003423">
    <property type="entry name" value="OMP_efflux"/>
</dbReference>
<sequence>MMNKLIKYGWQKGLIILVFCNVNFLHVIAQPGLFQKDSIQISLDSAETMFLKQNLLVLAQKYNIDAQKALIIQAKLLPNPNFSLSRGPLIPLHDDQSNYPSSNFFKNAETAVSVSQLILLAGKRNKQIKIAEANAKLAEYQFYDLIRTLKYTLRTDFFTIYYLQQSARVYDKEIAALQQVVNAFNQQNGKGYISEKEVIRVKAQLYSLQSEYNDLINQINDTESELRLVLQAKNSYIIPVVDNNKVMGLQPSQYSVSTLIDSAYKNRTDLLMAKANTDISKLNYSYQKALAVPDLTASLSYDRQGSYARNFNSGGIAIDLPFFNRNQGNIKSAKIQIDVNATTQKSIEATLEEQINRALLKAYDNNKLFQKIDPKFLKDYDRLLNEVLINYEKRNLGLLDFLDFYDSYKQNVIQINTLQSNYANTFEDLNFYTGANFFN</sequence>
<evidence type="ECO:0000313" key="4">
    <source>
        <dbReference type="Proteomes" id="UP001595906"/>
    </source>
</evidence>
<protein>
    <submittedName>
        <fullName evidence="3">TolC family protein</fullName>
    </submittedName>
</protein>
<dbReference type="Gene3D" id="1.20.1600.10">
    <property type="entry name" value="Outer membrane efflux proteins (OEP)"/>
    <property type="match status" value="1"/>
</dbReference>
<dbReference type="Pfam" id="PF02321">
    <property type="entry name" value="OEP"/>
    <property type="match status" value="2"/>
</dbReference>
<dbReference type="PANTHER" id="PTHR30203">
    <property type="entry name" value="OUTER MEMBRANE CATION EFFLUX PROTEIN"/>
    <property type="match status" value="1"/>
</dbReference>
<dbReference type="PANTHER" id="PTHR30203:SF23">
    <property type="entry name" value="OUTER MEMBRANE EFFLUX PROTEIN"/>
    <property type="match status" value="1"/>
</dbReference>
<dbReference type="EMBL" id="JBHSDC010000022">
    <property type="protein sequence ID" value="MFC4232398.1"/>
    <property type="molecule type" value="Genomic_DNA"/>
</dbReference>
<feature type="coiled-coil region" evidence="2">
    <location>
        <begin position="205"/>
        <end position="232"/>
    </location>
</feature>
<dbReference type="SUPFAM" id="SSF56954">
    <property type="entry name" value="Outer membrane efflux proteins (OEP)"/>
    <property type="match status" value="1"/>
</dbReference>
<dbReference type="Proteomes" id="UP001595906">
    <property type="component" value="Unassembled WGS sequence"/>
</dbReference>
<comment type="similarity">
    <text evidence="1">Belongs to the outer membrane factor (OMF) (TC 1.B.17) family.</text>
</comment>
<organism evidence="3 4">
    <name type="scientific">Parasediminibacterium paludis</name>
    <dbReference type="NCBI Taxonomy" id="908966"/>
    <lineage>
        <taxon>Bacteria</taxon>
        <taxon>Pseudomonadati</taxon>
        <taxon>Bacteroidota</taxon>
        <taxon>Chitinophagia</taxon>
        <taxon>Chitinophagales</taxon>
        <taxon>Chitinophagaceae</taxon>
        <taxon>Parasediminibacterium</taxon>
    </lineage>
</organism>
<name>A0ABV8PWW8_9BACT</name>
<evidence type="ECO:0000256" key="2">
    <source>
        <dbReference type="SAM" id="Coils"/>
    </source>
</evidence>
<evidence type="ECO:0000256" key="1">
    <source>
        <dbReference type="ARBA" id="ARBA00007613"/>
    </source>
</evidence>
<proteinExistence type="inferred from homology"/>
<comment type="caution">
    <text evidence="3">The sequence shown here is derived from an EMBL/GenBank/DDBJ whole genome shotgun (WGS) entry which is preliminary data.</text>
</comment>
<dbReference type="InterPro" id="IPR010131">
    <property type="entry name" value="MdtP/NodT-like"/>
</dbReference>
<reference evidence="4" key="1">
    <citation type="journal article" date="2019" name="Int. J. Syst. Evol. Microbiol.">
        <title>The Global Catalogue of Microorganisms (GCM) 10K type strain sequencing project: providing services to taxonomists for standard genome sequencing and annotation.</title>
        <authorList>
            <consortium name="The Broad Institute Genomics Platform"/>
            <consortium name="The Broad Institute Genome Sequencing Center for Infectious Disease"/>
            <person name="Wu L."/>
            <person name="Ma J."/>
        </authorList>
    </citation>
    <scope>NUCLEOTIDE SEQUENCE [LARGE SCALE GENOMIC DNA]</scope>
    <source>
        <strain evidence="4">CECT 8010</strain>
    </source>
</reference>
<keyword evidence="2" id="KW-0175">Coiled coil</keyword>
<accession>A0ABV8PWW8</accession>
<evidence type="ECO:0000313" key="3">
    <source>
        <dbReference type="EMBL" id="MFC4232398.1"/>
    </source>
</evidence>
<keyword evidence="4" id="KW-1185">Reference proteome</keyword>
<gene>
    <name evidence="3" type="ORF">ACFOW1_10880</name>
</gene>